<keyword evidence="2" id="KW-0238">DNA-binding</keyword>
<evidence type="ECO:0000259" key="4">
    <source>
        <dbReference type="Pfam" id="PF13305"/>
    </source>
</evidence>
<evidence type="ECO:0000256" key="3">
    <source>
        <dbReference type="ARBA" id="ARBA00023163"/>
    </source>
</evidence>
<evidence type="ECO:0000256" key="2">
    <source>
        <dbReference type="ARBA" id="ARBA00023125"/>
    </source>
</evidence>
<dbReference type="AlphaFoldDB" id="A0A0S7B9G0"/>
<dbReference type="GO" id="GO:0003700">
    <property type="term" value="F:DNA-binding transcription factor activity"/>
    <property type="evidence" value="ECO:0007669"/>
    <property type="project" value="TreeGrafter"/>
</dbReference>
<dbReference type="InterPro" id="IPR025996">
    <property type="entry name" value="MT1864/Rv1816-like_C"/>
</dbReference>
<organism evidence="5">
    <name type="scientific">Longilinea arvoryzae</name>
    <dbReference type="NCBI Taxonomy" id="360412"/>
    <lineage>
        <taxon>Bacteria</taxon>
        <taxon>Bacillati</taxon>
        <taxon>Chloroflexota</taxon>
        <taxon>Anaerolineae</taxon>
        <taxon>Anaerolineales</taxon>
        <taxon>Anaerolineaceae</taxon>
        <taxon>Longilinea</taxon>
    </lineage>
</organism>
<evidence type="ECO:0000313" key="5">
    <source>
        <dbReference type="EMBL" id="GAP13918.1"/>
    </source>
</evidence>
<evidence type="ECO:0000313" key="6">
    <source>
        <dbReference type="Proteomes" id="UP000055060"/>
    </source>
</evidence>
<dbReference type="PRINTS" id="PR00400">
    <property type="entry name" value="TETREPRESSOR"/>
</dbReference>
<protein>
    <submittedName>
        <fullName evidence="5">Transcriptional regulator, TetR family</fullName>
    </submittedName>
</protein>
<dbReference type="OrthoDB" id="71867at2"/>
<dbReference type="PANTHER" id="PTHR30055:SF239">
    <property type="entry name" value="TRANSCRIPTIONAL REGULATORY PROTEIN"/>
    <property type="match status" value="1"/>
</dbReference>
<dbReference type="InterPro" id="IPR003012">
    <property type="entry name" value="Tet_transcr_reg_TetR"/>
</dbReference>
<sequence length="200" mass="21640">MSPKKRIDKDTVIRTAAAILEKGGADGLSLTRLAEKLGIQTPSLYNHIDGLAGLQRELSLLSARNLANRMEQAAIGRSGSQAILAIAQAYREYIKSAPALYQYTLRASGNRTQKDPELEAVEERSVRIVLVVVESFGLRGDDAIHAVRGLRSLIHGFASLEVAGGFGMPLDCDESFRRLLEIYIRGLPDSSTAQAGGLSF</sequence>
<dbReference type="Gene3D" id="1.10.357.10">
    <property type="entry name" value="Tetracycline Repressor, domain 2"/>
    <property type="match status" value="1"/>
</dbReference>
<gene>
    <name evidence="5" type="ORF">LARV_01677</name>
</gene>
<dbReference type="GO" id="GO:0000976">
    <property type="term" value="F:transcription cis-regulatory region binding"/>
    <property type="evidence" value="ECO:0007669"/>
    <property type="project" value="TreeGrafter"/>
</dbReference>
<dbReference type="SUPFAM" id="SSF48498">
    <property type="entry name" value="Tetracyclin repressor-like, C-terminal domain"/>
    <property type="match status" value="1"/>
</dbReference>
<feature type="domain" description="HTH-type transcriptional regulator MT1864/Rv1816-like C-terminal" evidence="4">
    <location>
        <begin position="84"/>
        <end position="181"/>
    </location>
</feature>
<dbReference type="InterPro" id="IPR009057">
    <property type="entry name" value="Homeodomain-like_sf"/>
</dbReference>
<dbReference type="EMBL" id="DF967972">
    <property type="protein sequence ID" value="GAP13918.1"/>
    <property type="molecule type" value="Genomic_DNA"/>
</dbReference>
<dbReference type="Proteomes" id="UP000055060">
    <property type="component" value="Unassembled WGS sequence"/>
</dbReference>
<dbReference type="GO" id="GO:0046677">
    <property type="term" value="P:response to antibiotic"/>
    <property type="evidence" value="ECO:0007669"/>
    <property type="project" value="InterPro"/>
</dbReference>
<accession>A0A0S7B9G0</accession>
<proteinExistence type="predicted"/>
<dbReference type="SUPFAM" id="SSF46689">
    <property type="entry name" value="Homeodomain-like"/>
    <property type="match status" value="1"/>
</dbReference>
<keyword evidence="6" id="KW-1185">Reference proteome</keyword>
<dbReference type="RefSeq" id="WP_075073216.1">
    <property type="nucleotide sequence ID" value="NZ_DF967972.1"/>
</dbReference>
<name>A0A0S7B9G0_9CHLR</name>
<evidence type="ECO:0000256" key="1">
    <source>
        <dbReference type="ARBA" id="ARBA00023015"/>
    </source>
</evidence>
<dbReference type="Gene3D" id="1.10.10.60">
    <property type="entry name" value="Homeodomain-like"/>
    <property type="match status" value="1"/>
</dbReference>
<dbReference type="PANTHER" id="PTHR30055">
    <property type="entry name" value="HTH-TYPE TRANSCRIPTIONAL REGULATOR RUTR"/>
    <property type="match status" value="1"/>
</dbReference>
<reference evidence="5" key="1">
    <citation type="submission" date="2015-07" db="EMBL/GenBank/DDBJ databases">
        <title>Draft Genome Sequences of Anaerolinea thermolimosa IMO-1, Bellilinea caldifistulae GOMI-1, Leptolinea tardivitalis YMTK-2, Levilinea saccharolytica KIBI-1,Longilinea arvoryzae KOME-1, Previously Described as Members of the Anaerolineaceae (Chloroflexi).</title>
        <authorList>
            <person name="Sekiguchi Y."/>
            <person name="Ohashi A."/>
            <person name="Matsuura N."/>
            <person name="Tourlousse M.D."/>
        </authorList>
    </citation>
    <scope>NUCLEOTIDE SEQUENCE [LARGE SCALE GENOMIC DNA]</scope>
    <source>
        <strain evidence="5">KOME-1</strain>
    </source>
</reference>
<dbReference type="STRING" id="360412.LARV_01677"/>
<dbReference type="Pfam" id="PF13305">
    <property type="entry name" value="TetR_C_33"/>
    <property type="match status" value="1"/>
</dbReference>
<dbReference type="GO" id="GO:0045892">
    <property type="term" value="P:negative regulation of DNA-templated transcription"/>
    <property type="evidence" value="ECO:0007669"/>
    <property type="project" value="InterPro"/>
</dbReference>
<keyword evidence="1" id="KW-0805">Transcription regulation</keyword>
<keyword evidence="3" id="KW-0804">Transcription</keyword>
<dbReference type="InterPro" id="IPR036271">
    <property type="entry name" value="Tet_transcr_reg_TetR-rel_C_sf"/>
</dbReference>
<dbReference type="InterPro" id="IPR050109">
    <property type="entry name" value="HTH-type_TetR-like_transc_reg"/>
</dbReference>